<sequence length="115" mass="13314">MQTMGEIHYSLQLQQFAFVADFYVLPVSGCEIILGATWLKTLGDILWNFDKMLMKFTVEGVDYQLQGELDPQTSMVSCKAMTRLLWKEKEAMMVQVLPGFQTLHVLIQYLLKFKL</sequence>
<protein>
    <submittedName>
        <fullName evidence="1">Uncharacterized protein</fullName>
    </submittedName>
</protein>
<dbReference type="Proteomes" id="UP001457282">
    <property type="component" value="Unassembled WGS sequence"/>
</dbReference>
<organism evidence="1 2">
    <name type="scientific">Rubus argutus</name>
    <name type="common">Southern blackberry</name>
    <dbReference type="NCBI Taxonomy" id="59490"/>
    <lineage>
        <taxon>Eukaryota</taxon>
        <taxon>Viridiplantae</taxon>
        <taxon>Streptophyta</taxon>
        <taxon>Embryophyta</taxon>
        <taxon>Tracheophyta</taxon>
        <taxon>Spermatophyta</taxon>
        <taxon>Magnoliopsida</taxon>
        <taxon>eudicotyledons</taxon>
        <taxon>Gunneridae</taxon>
        <taxon>Pentapetalae</taxon>
        <taxon>rosids</taxon>
        <taxon>fabids</taxon>
        <taxon>Rosales</taxon>
        <taxon>Rosaceae</taxon>
        <taxon>Rosoideae</taxon>
        <taxon>Rosoideae incertae sedis</taxon>
        <taxon>Rubus</taxon>
    </lineage>
</organism>
<gene>
    <name evidence="1" type="ORF">M0R45_007468</name>
</gene>
<accession>A0AAW1Y0R8</accession>
<dbReference type="EMBL" id="JBEDUW010000002">
    <property type="protein sequence ID" value="KAK9941774.1"/>
    <property type="molecule type" value="Genomic_DNA"/>
</dbReference>
<dbReference type="AlphaFoldDB" id="A0AAW1Y0R8"/>
<proteinExistence type="predicted"/>
<keyword evidence="2" id="KW-1185">Reference proteome</keyword>
<dbReference type="Gene3D" id="2.40.70.10">
    <property type="entry name" value="Acid Proteases"/>
    <property type="match status" value="1"/>
</dbReference>
<comment type="caution">
    <text evidence="1">The sequence shown here is derived from an EMBL/GenBank/DDBJ whole genome shotgun (WGS) entry which is preliminary data.</text>
</comment>
<dbReference type="InterPro" id="IPR021109">
    <property type="entry name" value="Peptidase_aspartic_dom_sf"/>
</dbReference>
<name>A0AAW1Y0R8_RUBAR</name>
<evidence type="ECO:0000313" key="1">
    <source>
        <dbReference type="EMBL" id="KAK9941774.1"/>
    </source>
</evidence>
<evidence type="ECO:0000313" key="2">
    <source>
        <dbReference type="Proteomes" id="UP001457282"/>
    </source>
</evidence>
<reference evidence="1 2" key="1">
    <citation type="journal article" date="2023" name="G3 (Bethesda)">
        <title>A chromosome-length genome assembly and annotation of blackberry (Rubus argutus, cv. 'Hillquist').</title>
        <authorList>
            <person name="Bruna T."/>
            <person name="Aryal R."/>
            <person name="Dudchenko O."/>
            <person name="Sargent D.J."/>
            <person name="Mead D."/>
            <person name="Buti M."/>
            <person name="Cavallini A."/>
            <person name="Hytonen T."/>
            <person name="Andres J."/>
            <person name="Pham M."/>
            <person name="Weisz D."/>
            <person name="Mascagni F."/>
            <person name="Usai G."/>
            <person name="Natali L."/>
            <person name="Bassil N."/>
            <person name="Fernandez G.E."/>
            <person name="Lomsadze A."/>
            <person name="Armour M."/>
            <person name="Olukolu B."/>
            <person name="Poorten T."/>
            <person name="Britton C."/>
            <person name="Davik J."/>
            <person name="Ashrafi H."/>
            <person name="Aiden E.L."/>
            <person name="Borodovsky M."/>
            <person name="Worthington M."/>
        </authorList>
    </citation>
    <scope>NUCLEOTIDE SEQUENCE [LARGE SCALE GENOMIC DNA]</scope>
    <source>
        <strain evidence="1">PI 553951</strain>
    </source>
</reference>